<dbReference type="NCBIfam" id="NF010485">
    <property type="entry name" value="PRK13909.1-2"/>
    <property type="match status" value="1"/>
</dbReference>
<dbReference type="InterPro" id="IPR011335">
    <property type="entry name" value="Restrct_endonuc-II-like"/>
</dbReference>
<dbReference type="InterPro" id="IPR027417">
    <property type="entry name" value="P-loop_NTPase"/>
</dbReference>
<evidence type="ECO:0000256" key="6">
    <source>
        <dbReference type="ARBA" id="ARBA00022839"/>
    </source>
</evidence>
<sequence>MEFEPFLAYEASAGSGKTFNLVVRYLSLLFMGENPSSIIALTFTNKAANEMLERIILTLEELPKRSELSQIARLSGIDEAKILEERPKVLARFLRSDIQISTIDKFFGRILRKFALNAGLMPTFKTIQNQHETALLERFLNEVEVSHSEKALVHLSLLSDKRLSDLFSLLSSLYSKYKELNLDAYSTLSVPDDTTEQSMGIAQELSTLVLSKPLSDRARKTMQIESYEDLLGKSWLQKPTLEYWDFKKSYEPRMDELLHEMQSAIAQQMRRREVLYFKELFSILKLYIKSRQNMAVQSNELSFDDITLNVHTLLREKLESEFLYFRLDSRLKHLLLDEFQDTSVIQFDILRPLIEEIRSGIGVNEGGSFFFVGDVKQSIYRFRGGVSALFHQVAELFDVRVEPLRVNYRSRSEIVDFVNGAFEGKIKGYIPQQSPQTLSGGFVEVLSSDELLETLSERVALLIGVGAAPEEIAILTATNKDGSAVEEVLSERGYDVVTETTALLISQRSVRALIEYLRYCYFGESIYRSNCAALLGIESVEIERPNVHETVTTAIDFIRRYRIADKSALLFIEALRSYRDIEEVVFEIDRLEASSPQSDLKGIRIMTVHKSKGLEFEHVIVLDRLGTPRSRSDAIVYEYEGAQLQGMHYRIKGREALDPMYAKALEAEKRASDEDQLNALYVALTRAALSLSVIAKTKSSWFDPLELTPSARGVLEIKSCHTESTIVPKAPNFKALEFGRQEESVRSHKEATHDYAAVQFGLALHYTLEMMGDFDSSSMKSALESSRNRYGATLHAGAMEEIEKRVSRLIEDEVFKHLTQGVRYKEQMIRHKGNLGVIDLLVEQENGWVIIDYKSGREEDEKHQDQIARYREAIRSSTGRDAQGYLCYLLEDRVEWIKCL</sequence>
<keyword evidence="4 14" id="KW-0378">Hydrolase</keyword>
<dbReference type="OrthoDB" id="9810135at2"/>
<evidence type="ECO:0000256" key="8">
    <source>
        <dbReference type="ARBA" id="ARBA00023125"/>
    </source>
</evidence>
<dbReference type="Pfam" id="PF12705">
    <property type="entry name" value="PDDEXK_1"/>
    <property type="match status" value="1"/>
</dbReference>
<keyword evidence="1" id="KW-0540">Nuclease</keyword>
<dbReference type="HOGENOM" id="CLU_010638_1_0_7"/>
<protein>
    <recommendedName>
        <fullName evidence="12">DNA 3'-5' helicase</fullName>
        <ecNumber evidence="12">5.6.2.4</ecNumber>
    </recommendedName>
</protein>
<evidence type="ECO:0000256" key="5">
    <source>
        <dbReference type="ARBA" id="ARBA00022806"/>
    </source>
</evidence>
<proteinExistence type="predicted"/>
<dbReference type="GO" id="GO:0043138">
    <property type="term" value="F:3'-5' DNA helicase activity"/>
    <property type="evidence" value="ECO:0007669"/>
    <property type="project" value="UniProtKB-EC"/>
</dbReference>
<evidence type="ECO:0000259" key="15">
    <source>
        <dbReference type="PROSITE" id="PS51198"/>
    </source>
</evidence>
<evidence type="ECO:0000256" key="9">
    <source>
        <dbReference type="ARBA" id="ARBA00023204"/>
    </source>
</evidence>
<dbReference type="GO" id="GO:0003677">
    <property type="term" value="F:DNA binding"/>
    <property type="evidence" value="ECO:0007669"/>
    <property type="project" value="UniProtKB-KW"/>
</dbReference>
<reference evidence="16 17" key="1">
    <citation type="journal article" date="2012" name="Stand. Genomic Sci.">
        <title>Complete genome sequence of the sulfur compounds oxidizing chemolithoautotroph Sulfuricurvum kujiense type strain (YK-1(T)).</title>
        <authorList>
            <person name="Han C."/>
            <person name="Kotsyurbenko O."/>
            <person name="Chertkov O."/>
            <person name="Held B."/>
            <person name="Lapidus A."/>
            <person name="Nolan M."/>
            <person name="Lucas S."/>
            <person name="Hammon N."/>
            <person name="Deshpande S."/>
            <person name="Cheng J.F."/>
            <person name="Tapia R."/>
            <person name="Goodwin L.A."/>
            <person name="Pitluck S."/>
            <person name="Liolios K."/>
            <person name="Pagani I."/>
            <person name="Ivanova N."/>
            <person name="Mavromatis K."/>
            <person name="Mikhailova N."/>
            <person name="Pati A."/>
            <person name="Chen A."/>
            <person name="Palaniappan K."/>
            <person name="Land M."/>
            <person name="Hauser L."/>
            <person name="Chang Y.J."/>
            <person name="Jeffries C.D."/>
            <person name="Brambilla E.M."/>
            <person name="Rohde M."/>
            <person name="Spring S."/>
            <person name="Sikorski J."/>
            <person name="Goker M."/>
            <person name="Woyke T."/>
            <person name="Bristow J."/>
            <person name="Eisen J.A."/>
            <person name="Markowitz V."/>
            <person name="Hugenholtz P."/>
            <person name="Kyrpides N.C."/>
            <person name="Klenk H.P."/>
            <person name="Detter J.C."/>
        </authorList>
    </citation>
    <scope>NUCLEOTIDE SEQUENCE [LARGE SCALE GENOMIC DNA]</scope>
    <source>
        <strain evidence="17">ATCC BAA-921 / DSM 16994 / JCM 11577 / YK-1</strain>
    </source>
</reference>
<keyword evidence="10" id="KW-0413">Isomerase</keyword>
<dbReference type="EMBL" id="CP002355">
    <property type="protein sequence ID" value="ADR35001.1"/>
    <property type="molecule type" value="Genomic_DNA"/>
</dbReference>
<dbReference type="SUPFAM" id="SSF52980">
    <property type="entry name" value="Restriction endonuclease-like"/>
    <property type="match status" value="1"/>
</dbReference>
<dbReference type="Gene3D" id="3.40.50.300">
    <property type="entry name" value="P-loop containing nucleotide triphosphate hydrolases"/>
    <property type="match status" value="4"/>
</dbReference>
<keyword evidence="5 14" id="KW-0347">Helicase</keyword>
<keyword evidence="9" id="KW-0234">DNA repair</keyword>
<keyword evidence="7 14" id="KW-0067">ATP-binding</keyword>
<dbReference type="STRING" id="709032.Sulku_2341"/>
<dbReference type="GO" id="GO:0000725">
    <property type="term" value="P:recombinational repair"/>
    <property type="evidence" value="ECO:0007669"/>
    <property type="project" value="TreeGrafter"/>
</dbReference>
<comment type="catalytic activity">
    <reaction evidence="11">
        <text>Couples ATP hydrolysis with the unwinding of duplex DNA by translocating in the 3'-5' direction.</text>
        <dbReference type="EC" id="5.6.2.4"/>
    </reaction>
</comment>
<dbReference type="eggNOG" id="COG1074">
    <property type="taxonomic scope" value="Bacteria"/>
</dbReference>
<keyword evidence="3" id="KW-0227">DNA damage</keyword>
<dbReference type="KEGG" id="sku:Sulku_2341"/>
<evidence type="ECO:0000256" key="7">
    <source>
        <dbReference type="ARBA" id="ARBA00022840"/>
    </source>
</evidence>
<dbReference type="EC" id="5.6.2.4" evidence="12"/>
<organism evidence="16 17">
    <name type="scientific">Sulfuricurvum kujiense (strain ATCC BAA-921 / DSM 16994 / JCM 11577 / YK-1)</name>
    <dbReference type="NCBI Taxonomy" id="709032"/>
    <lineage>
        <taxon>Bacteria</taxon>
        <taxon>Pseudomonadati</taxon>
        <taxon>Campylobacterota</taxon>
        <taxon>Epsilonproteobacteria</taxon>
        <taxon>Campylobacterales</taxon>
        <taxon>Sulfurimonadaceae</taxon>
        <taxon>Sulfuricurvum</taxon>
    </lineage>
</organism>
<evidence type="ECO:0000313" key="16">
    <source>
        <dbReference type="EMBL" id="ADR35001.1"/>
    </source>
</evidence>
<evidence type="ECO:0000256" key="11">
    <source>
        <dbReference type="ARBA" id="ARBA00034617"/>
    </source>
</evidence>
<comment type="catalytic activity">
    <reaction evidence="13">
        <text>ATP + H2O = ADP + phosphate + H(+)</text>
        <dbReference type="Rhea" id="RHEA:13065"/>
        <dbReference type="ChEBI" id="CHEBI:15377"/>
        <dbReference type="ChEBI" id="CHEBI:15378"/>
        <dbReference type="ChEBI" id="CHEBI:30616"/>
        <dbReference type="ChEBI" id="CHEBI:43474"/>
        <dbReference type="ChEBI" id="CHEBI:456216"/>
        <dbReference type="EC" id="5.6.2.4"/>
    </reaction>
</comment>
<evidence type="ECO:0000256" key="10">
    <source>
        <dbReference type="ARBA" id="ARBA00023235"/>
    </source>
</evidence>
<dbReference type="SUPFAM" id="SSF52540">
    <property type="entry name" value="P-loop containing nucleoside triphosphate hydrolases"/>
    <property type="match status" value="1"/>
</dbReference>
<dbReference type="AlphaFoldDB" id="E4TXR5"/>
<dbReference type="GO" id="GO:0004527">
    <property type="term" value="F:exonuclease activity"/>
    <property type="evidence" value="ECO:0007669"/>
    <property type="project" value="UniProtKB-KW"/>
</dbReference>
<dbReference type="PROSITE" id="PS51198">
    <property type="entry name" value="UVRD_HELICASE_ATP_BIND"/>
    <property type="match status" value="1"/>
</dbReference>
<dbReference type="InterPro" id="IPR000212">
    <property type="entry name" value="DNA_helicase_UvrD/REP"/>
</dbReference>
<dbReference type="InterPro" id="IPR038726">
    <property type="entry name" value="PDDEXK_AddAB-type"/>
</dbReference>
<evidence type="ECO:0000256" key="13">
    <source>
        <dbReference type="ARBA" id="ARBA00048988"/>
    </source>
</evidence>
<dbReference type="RefSeq" id="WP_013461198.1">
    <property type="nucleotide sequence ID" value="NC_014762.1"/>
</dbReference>
<gene>
    <name evidence="16" type="ordered locus">Sulku_2341</name>
</gene>
<evidence type="ECO:0000256" key="4">
    <source>
        <dbReference type="ARBA" id="ARBA00022801"/>
    </source>
</evidence>
<dbReference type="GO" id="GO:0005524">
    <property type="term" value="F:ATP binding"/>
    <property type="evidence" value="ECO:0007669"/>
    <property type="project" value="UniProtKB-UniRule"/>
</dbReference>
<keyword evidence="17" id="KW-1185">Reference proteome</keyword>
<keyword evidence="6" id="KW-0269">Exonuclease</keyword>
<name>E4TXR5_SULKY</name>
<dbReference type="Pfam" id="PF13361">
    <property type="entry name" value="UvrD_C"/>
    <property type="match status" value="1"/>
</dbReference>
<dbReference type="PANTHER" id="PTHR11070">
    <property type="entry name" value="UVRD / RECB / PCRA DNA HELICASE FAMILY MEMBER"/>
    <property type="match status" value="1"/>
</dbReference>
<dbReference type="PANTHER" id="PTHR11070:SF67">
    <property type="entry name" value="DNA 3'-5' HELICASE"/>
    <property type="match status" value="1"/>
</dbReference>
<dbReference type="Gene3D" id="3.90.320.10">
    <property type="match status" value="1"/>
</dbReference>
<evidence type="ECO:0000256" key="1">
    <source>
        <dbReference type="ARBA" id="ARBA00022722"/>
    </source>
</evidence>
<dbReference type="InterPro" id="IPR011604">
    <property type="entry name" value="PDDEXK-like_dom_sf"/>
</dbReference>
<dbReference type="Proteomes" id="UP000008721">
    <property type="component" value="Chromosome"/>
</dbReference>
<dbReference type="GO" id="GO:0005829">
    <property type="term" value="C:cytosol"/>
    <property type="evidence" value="ECO:0007669"/>
    <property type="project" value="TreeGrafter"/>
</dbReference>
<dbReference type="InterPro" id="IPR014017">
    <property type="entry name" value="DNA_helicase_UvrD-like_C"/>
</dbReference>
<evidence type="ECO:0000256" key="12">
    <source>
        <dbReference type="ARBA" id="ARBA00034808"/>
    </source>
</evidence>
<dbReference type="InterPro" id="IPR014016">
    <property type="entry name" value="UvrD-like_ATP-bd"/>
</dbReference>
<feature type="binding site" evidence="14">
    <location>
        <begin position="11"/>
        <end position="18"/>
    </location>
    <ligand>
        <name>ATP</name>
        <dbReference type="ChEBI" id="CHEBI:30616"/>
    </ligand>
</feature>
<feature type="domain" description="UvrD-like helicase ATP-binding" evidence="15">
    <location>
        <begin position="1"/>
        <end position="411"/>
    </location>
</feature>
<accession>E4TXR5</accession>
<keyword evidence="8" id="KW-0238">DNA-binding</keyword>
<dbReference type="Pfam" id="PF00580">
    <property type="entry name" value="UvrD-helicase"/>
    <property type="match status" value="1"/>
</dbReference>
<evidence type="ECO:0000256" key="2">
    <source>
        <dbReference type="ARBA" id="ARBA00022741"/>
    </source>
</evidence>
<keyword evidence="2 14" id="KW-0547">Nucleotide-binding</keyword>
<evidence type="ECO:0000256" key="14">
    <source>
        <dbReference type="PROSITE-ProRule" id="PRU00560"/>
    </source>
</evidence>
<evidence type="ECO:0000313" key="17">
    <source>
        <dbReference type="Proteomes" id="UP000008721"/>
    </source>
</evidence>
<evidence type="ECO:0000256" key="3">
    <source>
        <dbReference type="ARBA" id="ARBA00022763"/>
    </source>
</evidence>